<feature type="chain" id="PRO_5001867073" description="Salivary lipocalin" evidence="1">
    <location>
        <begin position="26"/>
        <end position="175"/>
    </location>
</feature>
<dbReference type="AlphaFoldDB" id="A0A090XD95"/>
<proteinExistence type="evidence at transcript level"/>
<evidence type="ECO:0008006" key="3">
    <source>
        <dbReference type="Google" id="ProtNLM"/>
    </source>
</evidence>
<dbReference type="GO" id="GO:0043176">
    <property type="term" value="F:amine binding"/>
    <property type="evidence" value="ECO:0007669"/>
    <property type="project" value="InterPro"/>
</dbReference>
<reference evidence="2" key="1">
    <citation type="journal article" date="2015" name="PLoS Negl. Trop. Dis.">
        <title>Deep Sequencing Analysis of the Ixodes ricinus Haemocytome.</title>
        <authorList>
            <person name="Kotsyfakis M."/>
            <person name="Kopacek P."/>
            <person name="Franta Z."/>
            <person name="Pedra J.H."/>
            <person name="Ribeiro J.M."/>
        </authorList>
    </citation>
    <scope>NUCLEOTIDE SEQUENCE</scope>
</reference>
<sequence>MFWRHLLSIEVCIAMHTLFPMASYGRQTPAEYSAWKYIRSFQEGYLKYQTYVDSVACVRFSQTSVNAADKSGLYEVSFEIPAENATETLTLLFVVQTRPDQYVVYMEDGEVLYKSTVAYSDYENCTIVQDSETPTNCKLFVNSGTSNDAIEECADKFPETCDSSRIDMFDPTVCG</sequence>
<dbReference type="GO" id="GO:0030682">
    <property type="term" value="P:symbiont-mediated perturbation of host defenses"/>
    <property type="evidence" value="ECO:0007669"/>
    <property type="project" value="InterPro"/>
</dbReference>
<accession>A0A090XD95</accession>
<organism evidence="2">
    <name type="scientific">Ixodes ricinus</name>
    <name type="common">Common tick</name>
    <name type="synonym">Acarus ricinus</name>
    <dbReference type="NCBI Taxonomy" id="34613"/>
    <lineage>
        <taxon>Eukaryota</taxon>
        <taxon>Metazoa</taxon>
        <taxon>Ecdysozoa</taxon>
        <taxon>Arthropoda</taxon>
        <taxon>Chelicerata</taxon>
        <taxon>Arachnida</taxon>
        <taxon>Acari</taxon>
        <taxon>Parasitiformes</taxon>
        <taxon>Ixodida</taxon>
        <taxon>Ixodoidea</taxon>
        <taxon>Ixodidae</taxon>
        <taxon>Ixodinae</taxon>
        <taxon>Ixodes</taxon>
    </lineage>
</organism>
<protein>
    <recommendedName>
        <fullName evidence="3">Salivary lipocalin</fullName>
    </recommendedName>
</protein>
<feature type="signal peptide" evidence="1">
    <location>
        <begin position="1"/>
        <end position="25"/>
    </location>
</feature>
<dbReference type="Gene3D" id="2.40.128.20">
    <property type="match status" value="1"/>
</dbReference>
<dbReference type="EMBL" id="GBIH01001110">
    <property type="protein sequence ID" value="JAC93600.1"/>
    <property type="molecule type" value="mRNA"/>
</dbReference>
<dbReference type="Pfam" id="PF02098">
    <property type="entry name" value="His_binding"/>
    <property type="match status" value="1"/>
</dbReference>
<dbReference type="InterPro" id="IPR012674">
    <property type="entry name" value="Calycin"/>
</dbReference>
<evidence type="ECO:0000313" key="2">
    <source>
        <dbReference type="EMBL" id="JAC93600.1"/>
    </source>
</evidence>
<evidence type="ECO:0000256" key="1">
    <source>
        <dbReference type="SAM" id="SignalP"/>
    </source>
</evidence>
<dbReference type="SUPFAM" id="SSF50814">
    <property type="entry name" value="Lipocalins"/>
    <property type="match status" value="1"/>
</dbReference>
<name>A0A090XD95_IXORI</name>
<keyword evidence="1" id="KW-0732">Signal</keyword>
<dbReference type="InterPro" id="IPR002970">
    <property type="entry name" value="Tick_his-bd"/>
</dbReference>